<gene>
    <name evidence="2" type="primary">meh</name>
    <name evidence="2" type="ORF">Air01nite_19200</name>
</gene>
<keyword evidence="3" id="KW-1185">Reference proteome</keyword>
<dbReference type="EMBL" id="BONC01000010">
    <property type="protein sequence ID" value="GIF55825.1"/>
    <property type="molecule type" value="Genomic_DNA"/>
</dbReference>
<accession>A0ABQ4C0J6</accession>
<protein>
    <submittedName>
        <fullName evidence="2">Mesaconyl-C(4)-CoA hydratase</fullName>
    </submittedName>
</protein>
<reference evidence="2 3" key="1">
    <citation type="submission" date="2021-01" db="EMBL/GenBank/DDBJ databases">
        <title>Whole genome shotgun sequence of Asanoa iriomotensis NBRC 100142.</title>
        <authorList>
            <person name="Komaki H."/>
            <person name="Tamura T."/>
        </authorList>
    </citation>
    <scope>NUCLEOTIDE SEQUENCE [LARGE SCALE GENOMIC DNA]</scope>
    <source>
        <strain evidence="2 3">NBRC 100142</strain>
    </source>
</reference>
<organism evidence="2 3">
    <name type="scientific">Asanoa iriomotensis</name>
    <dbReference type="NCBI Taxonomy" id="234613"/>
    <lineage>
        <taxon>Bacteria</taxon>
        <taxon>Bacillati</taxon>
        <taxon>Actinomycetota</taxon>
        <taxon>Actinomycetes</taxon>
        <taxon>Micromonosporales</taxon>
        <taxon>Micromonosporaceae</taxon>
        <taxon>Asanoa</taxon>
    </lineage>
</organism>
<dbReference type="RefSeq" id="WP_203701633.1">
    <property type="nucleotide sequence ID" value="NZ_BAAALU010000001.1"/>
</dbReference>
<dbReference type="SUPFAM" id="SSF54637">
    <property type="entry name" value="Thioesterase/thiol ester dehydrase-isomerase"/>
    <property type="match status" value="1"/>
</dbReference>
<dbReference type="PANTHER" id="PTHR28152:SF1">
    <property type="entry name" value="HYDROXYACYL-THIOESTER DEHYDRATASE TYPE 2, MITOCHONDRIAL"/>
    <property type="match status" value="1"/>
</dbReference>
<proteinExistence type="predicted"/>
<feature type="domain" description="FAS1-like dehydratase" evidence="1">
    <location>
        <begin position="71"/>
        <end position="130"/>
    </location>
</feature>
<evidence type="ECO:0000259" key="1">
    <source>
        <dbReference type="Pfam" id="PF13452"/>
    </source>
</evidence>
<name>A0ABQ4C0J6_9ACTN</name>
<dbReference type="Pfam" id="PF13452">
    <property type="entry name" value="FAS1_DH_region"/>
    <property type="match status" value="1"/>
</dbReference>
<dbReference type="InterPro" id="IPR039569">
    <property type="entry name" value="FAS1-like_DH_region"/>
</dbReference>
<dbReference type="PANTHER" id="PTHR28152">
    <property type="entry name" value="HYDROXYACYL-THIOESTER DEHYDRATASE TYPE 2, MITOCHONDRIAL"/>
    <property type="match status" value="1"/>
</dbReference>
<dbReference type="Proteomes" id="UP000624325">
    <property type="component" value="Unassembled WGS sequence"/>
</dbReference>
<sequence length="268" mass="28927">MISLDGVEHRVETVSASAARALHDLLDDDGGEPPADGDELPPLWHWLAFFPRARQRDLGEDGHPASGLLPPMPGLRRMHAGGELDIDAGVRVGEPLERTTTVSDVQVKSGRTGELTFVTTHAVVRSATGRLRERTDLVYRRPAGSTRAGEAEPAGGWDVERTVPVDPTVLFRFSALTYNAHRIHYDRDYAAAEGYPGLVVHGPLQAVLLVRLAGAVAGGPVRRFRYRACAPAYDSADLVLRARRRGPGDIELAAFAAGVRTMSATATR</sequence>
<dbReference type="InterPro" id="IPR052741">
    <property type="entry name" value="Mitochondrial_HTD2"/>
</dbReference>
<dbReference type="Gene3D" id="3.10.129.10">
    <property type="entry name" value="Hotdog Thioesterase"/>
    <property type="match status" value="2"/>
</dbReference>
<dbReference type="InterPro" id="IPR029069">
    <property type="entry name" value="HotDog_dom_sf"/>
</dbReference>
<comment type="caution">
    <text evidence="2">The sequence shown here is derived from an EMBL/GenBank/DDBJ whole genome shotgun (WGS) entry which is preliminary data.</text>
</comment>
<evidence type="ECO:0000313" key="3">
    <source>
        <dbReference type="Proteomes" id="UP000624325"/>
    </source>
</evidence>
<evidence type="ECO:0000313" key="2">
    <source>
        <dbReference type="EMBL" id="GIF55825.1"/>
    </source>
</evidence>